<keyword evidence="6" id="KW-0472">Membrane</keyword>
<keyword evidence="6" id="KW-0812">Transmembrane</keyword>
<reference evidence="7 8" key="1">
    <citation type="submission" date="2019-09" db="EMBL/GenBank/DDBJ databases">
        <title>Genomes of family Cryomorphaceae.</title>
        <authorList>
            <person name="Bowman J.P."/>
        </authorList>
    </citation>
    <scope>NUCLEOTIDE SEQUENCE [LARGE SCALE GENOMIC DNA]</scope>
    <source>
        <strain evidence="7 8">LMG 25704</strain>
    </source>
</reference>
<proteinExistence type="inferred from homology"/>
<accession>A0A6N6RDL7</accession>
<dbReference type="Proteomes" id="UP000468650">
    <property type="component" value="Unassembled WGS sequence"/>
</dbReference>
<name>A0A6N6RDL7_9FLAO</name>
<evidence type="ECO:0000313" key="8">
    <source>
        <dbReference type="Proteomes" id="UP000468650"/>
    </source>
</evidence>
<dbReference type="GO" id="GO:0006310">
    <property type="term" value="P:DNA recombination"/>
    <property type="evidence" value="ECO:0007669"/>
    <property type="project" value="UniProtKB-KW"/>
</dbReference>
<dbReference type="PANTHER" id="PTHR30563:SF0">
    <property type="entry name" value="DNA RECOMBINATION PROTEIN RMUC"/>
    <property type="match status" value="1"/>
</dbReference>
<evidence type="ECO:0000256" key="3">
    <source>
        <dbReference type="ARBA" id="ARBA00023054"/>
    </source>
</evidence>
<sequence length="438" mass="50024">MDTSVVLLFIVSIIATALLGVWFGFRLGKKSVPESTDNGVNKDLYNREVEENKALKFEIDKLQVEIRELTGKISAYQQEKVDLNRRIEDHSTEMDKLRDEFYKQFKLTASEILQKNTESFQSNSKEQMSSILSPLQEKLQNFEKKVQDTYEKGLKERSELSSEIKKLVEQNQSLQEEANNLTRALKGDVKKQGNWGEIVLKRLLEASGLTEGREFETQESHSTSDGRRLQPDVVVHLPDEKYVIIDSKVSLVAYEKFVAAEDDEARSRAIKEHLVSVHAHLDGLSKKEYQKLHGEQSPDYVLLFIPIEGAFNAALQNDSSLYEKALEKNIVIVSATTLLATLRTVASIWRQEKRNRNIEEIAEEGAKLYDKFVGFVNDLEKLGNQMETARKTYDLAFNKLSSGRGNLVTRAENMRKLGLQTTKRLSTKLIDQDEEDEN</sequence>
<keyword evidence="6" id="KW-1133">Transmembrane helix</keyword>
<dbReference type="PANTHER" id="PTHR30563">
    <property type="entry name" value="DNA RECOMBINATION PROTEIN RMUC"/>
    <property type="match status" value="1"/>
</dbReference>
<evidence type="ECO:0000256" key="2">
    <source>
        <dbReference type="ARBA" id="ARBA00009840"/>
    </source>
</evidence>
<feature type="transmembrane region" description="Helical" evidence="6">
    <location>
        <begin position="6"/>
        <end position="25"/>
    </location>
</feature>
<comment type="similarity">
    <text evidence="2">Belongs to the RmuC family.</text>
</comment>
<dbReference type="RefSeq" id="WP_151668184.1">
    <property type="nucleotide sequence ID" value="NZ_WBVO01000011.1"/>
</dbReference>
<gene>
    <name evidence="7" type="primary">rmuC</name>
    <name evidence="7" type="ORF">F8C67_12435</name>
</gene>
<keyword evidence="3 5" id="KW-0175">Coiled coil</keyword>
<evidence type="ECO:0000313" key="7">
    <source>
        <dbReference type="EMBL" id="KAB2807377.1"/>
    </source>
</evidence>
<evidence type="ECO:0000256" key="5">
    <source>
        <dbReference type="SAM" id="Coils"/>
    </source>
</evidence>
<keyword evidence="8" id="KW-1185">Reference proteome</keyword>
<keyword evidence="4" id="KW-0233">DNA recombination</keyword>
<comment type="function">
    <text evidence="1">Involved in DNA recombination.</text>
</comment>
<dbReference type="Pfam" id="PF02646">
    <property type="entry name" value="RmuC"/>
    <property type="match status" value="1"/>
</dbReference>
<evidence type="ECO:0000256" key="6">
    <source>
        <dbReference type="SAM" id="Phobius"/>
    </source>
</evidence>
<dbReference type="InterPro" id="IPR003798">
    <property type="entry name" value="DNA_recombination_RmuC"/>
</dbReference>
<evidence type="ECO:0000256" key="1">
    <source>
        <dbReference type="ARBA" id="ARBA00003416"/>
    </source>
</evidence>
<dbReference type="EMBL" id="WBVO01000011">
    <property type="protein sequence ID" value="KAB2807377.1"/>
    <property type="molecule type" value="Genomic_DNA"/>
</dbReference>
<comment type="caution">
    <text evidence="7">The sequence shown here is derived from an EMBL/GenBank/DDBJ whole genome shotgun (WGS) entry which is preliminary data.</text>
</comment>
<dbReference type="OrthoDB" id="370725at2"/>
<feature type="coiled-coil region" evidence="5">
    <location>
        <begin position="150"/>
        <end position="191"/>
    </location>
</feature>
<feature type="coiled-coil region" evidence="5">
    <location>
        <begin position="45"/>
        <end position="100"/>
    </location>
</feature>
<dbReference type="AlphaFoldDB" id="A0A6N6RDL7"/>
<evidence type="ECO:0000256" key="4">
    <source>
        <dbReference type="ARBA" id="ARBA00023172"/>
    </source>
</evidence>
<organism evidence="7 8">
    <name type="scientific">Phaeocystidibacter luteus</name>
    <dbReference type="NCBI Taxonomy" id="911197"/>
    <lineage>
        <taxon>Bacteria</taxon>
        <taxon>Pseudomonadati</taxon>
        <taxon>Bacteroidota</taxon>
        <taxon>Flavobacteriia</taxon>
        <taxon>Flavobacteriales</taxon>
        <taxon>Phaeocystidibacteraceae</taxon>
        <taxon>Phaeocystidibacter</taxon>
    </lineage>
</organism>
<protein>
    <submittedName>
        <fullName evidence="7">DNA recombination protein RmuC</fullName>
    </submittedName>
</protein>